<dbReference type="Proteomes" id="UP000694890">
    <property type="component" value="Linkage group LG12"/>
</dbReference>
<dbReference type="PANTHER" id="PTHR14096:SF28">
    <property type="entry name" value="APOLIPOPROTEIN L, 1-RELATED"/>
    <property type="match status" value="1"/>
</dbReference>
<sequence length="258" mass="28142">MPLKRKRSKELPHNLSELMKRLAEHKASFIKLFDGSKDRMRHIVGEVHKIATDVREMQEKTDKTRTAGAVATGLALTAGLVAAPLTEGASLLAAGAGAAVGGGGGAVAVVHANITKMMVENGSAQKVEELGKEFMTIVEPMKKELTEIKTTCEMLEEKSAESEAKKTLTGMEEFQRTQAQVSELQEMNKGVLDGVSAVMRTVAELLKLIVKVFTVKATPEEDETFRSSIVQFADQCQKVIDDCENMKKNSRGLMSQYL</sequence>
<feature type="transmembrane region" description="Helical" evidence="2">
    <location>
        <begin position="91"/>
        <end position="110"/>
    </location>
</feature>
<keyword evidence="2" id="KW-1133">Transmembrane helix</keyword>
<keyword evidence="2" id="KW-0472">Membrane</keyword>
<dbReference type="GO" id="GO:0006869">
    <property type="term" value="P:lipid transport"/>
    <property type="evidence" value="ECO:0007669"/>
    <property type="project" value="InterPro"/>
</dbReference>
<dbReference type="GO" id="GO:0016020">
    <property type="term" value="C:membrane"/>
    <property type="evidence" value="ECO:0007669"/>
    <property type="project" value="TreeGrafter"/>
</dbReference>
<dbReference type="GO" id="GO:0042157">
    <property type="term" value="P:lipoprotein metabolic process"/>
    <property type="evidence" value="ECO:0007669"/>
    <property type="project" value="InterPro"/>
</dbReference>
<evidence type="ECO:0000256" key="1">
    <source>
        <dbReference type="ARBA" id="ARBA00010090"/>
    </source>
</evidence>
<evidence type="ECO:0000313" key="3">
    <source>
        <dbReference type="Proteomes" id="UP000694890"/>
    </source>
</evidence>
<dbReference type="PANTHER" id="PTHR14096">
    <property type="entry name" value="APOLIPOPROTEIN L"/>
    <property type="match status" value="1"/>
</dbReference>
<proteinExistence type="inferred from homology"/>
<keyword evidence="2" id="KW-0812">Transmembrane</keyword>
<dbReference type="GO" id="GO:0005576">
    <property type="term" value="C:extracellular region"/>
    <property type="evidence" value="ECO:0007669"/>
    <property type="project" value="InterPro"/>
</dbReference>
<feature type="transmembrane region" description="Helical" evidence="2">
    <location>
        <begin position="67"/>
        <end position="85"/>
    </location>
</feature>
<gene>
    <name evidence="4" type="primary">LOC108901443</name>
</gene>
<dbReference type="AlphaFoldDB" id="A0AAJ7VKF0"/>
<organism evidence="3 4">
    <name type="scientific">Lates calcarifer</name>
    <name type="common">Barramundi</name>
    <name type="synonym">Holocentrus calcarifer</name>
    <dbReference type="NCBI Taxonomy" id="8187"/>
    <lineage>
        <taxon>Eukaryota</taxon>
        <taxon>Metazoa</taxon>
        <taxon>Chordata</taxon>
        <taxon>Craniata</taxon>
        <taxon>Vertebrata</taxon>
        <taxon>Euteleostomi</taxon>
        <taxon>Actinopterygii</taxon>
        <taxon>Neopterygii</taxon>
        <taxon>Teleostei</taxon>
        <taxon>Neoteleostei</taxon>
        <taxon>Acanthomorphata</taxon>
        <taxon>Carangaria</taxon>
        <taxon>Carangaria incertae sedis</taxon>
        <taxon>Centropomidae</taxon>
        <taxon>Lates</taxon>
    </lineage>
</organism>
<protein>
    <submittedName>
        <fullName evidence="4">Uncharacterized protein LOC108901443</fullName>
    </submittedName>
</protein>
<reference evidence="4" key="1">
    <citation type="submission" date="2025-08" db="UniProtKB">
        <authorList>
            <consortium name="RefSeq"/>
        </authorList>
    </citation>
    <scope>IDENTIFICATION</scope>
    <source>
        <tissue evidence="4">Brain</tissue>
    </source>
</reference>
<evidence type="ECO:0000256" key="2">
    <source>
        <dbReference type="SAM" id="Phobius"/>
    </source>
</evidence>
<dbReference type="GeneID" id="108901443"/>
<comment type="similarity">
    <text evidence="1">Belongs to the apolipoprotein L family.</text>
</comment>
<dbReference type="InterPro" id="IPR008405">
    <property type="entry name" value="ApoL"/>
</dbReference>
<dbReference type="Pfam" id="PF05461">
    <property type="entry name" value="ApoL"/>
    <property type="match status" value="1"/>
</dbReference>
<dbReference type="Gene3D" id="1.20.120.810">
    <property type="entry name" value="Vinculin, Vh2 four-helix bundle"/>
    <property type="match status" value="1"/>
</dbReference>
<dbReference type="GO" id="GO:0008289">
    <property type="term" value="F:lipid binding"/>
    <property type="evidence" value="ECO:0007669"/>
    <property type="project" value="InterPro"/>
</dbReference>
<dbReference type="KEGG" id="lcf:108901443"/>
<evidence type="ECO:0000313" key="4">
    <source>
        <dbReference type="RefSeq" id="XP_018558424.1"/>
    </source>
</evidence>
<accession>A0AAJ7VKF0</accession>
<dbReference type="RefSeq" id="XP_018558424.1">
    <property type="nucleotide sequence ID" value="XM_018702908.2"/>
</dbReference>
<name>A0AAJ7VKF0_LATCA</name>